<reference evidence="2 3" key="1">
    <citation type="submission" date="2015-11" db="EMBL/GenBank/DDBJ databases">
        <title>Genomic analysis of 38 Legionella species identifies large and diverse effector repertoires.</title>
        <authorList>
            <person name="Burstein D."/>
            <person name="Amaro F."/>
            <person name="Zusman T."/>
            <person name="Lifshitz Z."/>
            <person name="Cohen O."/>
            <person name="Gilbert J.A."/>
            <person name="Pupko T."/>
            <person name="Shuman H.A."/>
            <person name="Segal G."/>
        </authorList>
    </citation>
    <scope>NUCLEOTIDE SEQUENCE [LARGE SCALE GENOMIC DNA]</scope>
    <source>
        <strain evidence="2 3">ATCC 49504</strain>
    </source>
</reference>
<dbReference type="RefSeq" id="WP_051550863.1">
    <property type="nucleotide sequence ID" value="NZ_CAAAHN010000012.1"/>
</dbReference>
<evidence type="ECO:0000259" key="1">
    <source>
        <dbReference type="Pfam" id="PF13579"/>
    </source>
</evidence>
<accession>A0A0W0U978</accession>
<dbReference type="Gene3D" id="3.40.50.2000">
    <property type="entry name" value="Glycogen Phosphorylase B"/>
    <property type="match status" value="2"/>
</dbReference>
<proteinExistence type="predicted"/>
<protein>
    <recommendedName>
        <fullName evidence="1">Glycosyltransferase subfamily 4-like N-terminal domain-containing protein</fullName>
    </recommendedName>
</protein>
<dbReference type="GO" id="GO:0016757">
    <property type="term" value="F:glycosyltransferase activity"/>
    <property type="evidence" value="ECO:0007669"/>
    <property type="project" value="UniProtKB-ARBA"/>
</dbReference>
<dbReference type="InterPro" id="IPR028098">
    <property type="entry name" value="Glyco_trans_4-like_N"/>
</dbReference>
<comment type="caution">
    <text evidence="2">The sequence shown here is derived from an EMBL/GenBank/DDBJ whole genome shotgun (WGS) entry which is preliminary data.</text>
</comment>
<evidence type="ECO:0000313" key="3">
    <source>
        <dbReference type="Proteomes" id="UP000054785"/>
    </source>
</evidence>
<keyword evidence="3" id="KW-1185">Reference proteome</keyword>
<feature type="domain" description="Glycosyltransferase subfamily 4-like N-terminal" evidence="1">
    <location>
        <begin position="418"/>
        <end position="559"/>
    </location>
</feature>
<dbReference type="EMBL" id="LNYC01000003">
    <property type="protein sequence ID" value="KTD04514.1"/>
    <property type="molecule type" value="Genomic_DNA"/>
</dbReference>
<gene>
    <name evidence="2" type="ORF">Lgee_0124</name>
</gene>
<evidence type="ECO:0000313" key="2">
    <source>
        <dbReference type="EMBL" id="KTD04514.1"/>
    </source>
</evidence>
<dbReference type="Pfam" id="PF13579">
    <property type="entry name" value="Glyco_trans_4_4"/>
    <property type="match status" value="1"/>
</dbReference>
<dbReference type="Proteomes" id="UP000054785">
    <property type="component" value="Unassembled WGS sequence"/>
</dbReference>
<dbReference type="STRING" id="45065.Lgee_0124"/>
<sequence length="794" mass="87384">MSRHAAVYVGGIGFSKFALLLTGALTAQIAGPLAYAQFVLFLTFGNVLINLCSMGIIPRILALPESEGQEMQLLMRGALASLLMALLIAAFVTFATQPHNPQGLLFFLSTSFYFAGNYLLLLVSAQHNRRHQHHIAGWLWVAAGTVTMAGCGVVLLLAGYPAGMLTFALLWALFGLCCFFMLRERGTPLESTARILSMSTAFAMFRSMYSGLFGLPFLFIFYAIAQEIIASESLALKAAYMLGLQLFTITTFLPGVLGAVFLPALSQTAPEHQHTLVKKLTLAYCGIGLLLLGGTWLGMQYLFSLYHIPFTSETETVIVLWQLSSVVAAVGAVQNQILVVRKAYGFLLAGSLIWGGVALSAASLTGFSAQGASLAILLAYVSLQGLYWWHYNRSQKRVSSSAETHAPRVFMLANPYSPHVRHWRALLDKLGAEVRVFTAHESTEGPASSRESDSVFPLGRLRKLPIYARYVALGLWARFTPRIPRGTLLHAHNTSGYGLSAFLSGRPYIITTYGSEIFDAQNRGKLYRLLLRRILRGARAVTSASPAMTEALTRNFALPKSIVHEFSLGVSENFVYSEAARLGTRATLGIKDSPVWMVNRRIHPHYHTLEVVKAFLAFRKAHGCGHLVLAAGDADRQYLQKVEQLCAELPEVQLIKGFLSQTELAKLLCAADFCISVPGTDQLSSSILEGAACGAYPVLAKLASYAPVSDFSYQFTISDFRDSRAFEPLFFVSYEKMTTKDYERDRLSLFDAVKKFRFESVLPKICALYEGLFKDYPVAAAQMHLNNDRPFSTD</sequence>
<organism evidence="2 3">
    <name type="scientific">Legionella geestiana</name>
    <dbReference type="NCBI Taxonomy" id="45065"/>
    <lineage>
        <taxon>Bacteria</taxon>
        <taxon>Pseudomonadati</taxon>
        <taxon>Pseudomonadota</taxon>
        <taxon>Gammaproteobacteria</taxon>
        <taxon>Legionellales</taxon>
        <taxon>Legionellaceae</taxon>
        <taxon>Legionella</taxon>
    </lineage>
</organism>
<dbReference type="OrthoDB" id="8482277at2"/>
<name>A0A0W0U978_9GAMM</name>
<dbReference type="SUPFAM" id="SSF53756">
    <property type="entry name" value="UDP-Glycosyltransferase/glycogen phosphorylase"/>
    <property type="match status" value="1"/>
</dbReference>
<dbReference type="PATRIC" id="fig|45065.4.peg.135"/>
<dbReference type="AlphaFoldDB" id="A0A0W0U978"/>